<dbReference type="Gene3D" id="3.40.50.720">
    <property type="entry name" value="NAD(P)-binding Rossmann-like Domain"/>
    <property type="match status" value="1"/>
</dbReference>
<evidence type="ECO:0000313" key="3">
    <source>
        <dbReference type="Proteomes" id="UP000233375"/>
    </source>
</evidence>
<accession>A0A2N0YZB1</accession>
<dbReference type="OrthoDB" id="9798632at2"/>
<sequence length="221" mass="24919">MMEKKALIIGATGLVGEHLLQILLQSNTYKEIIAFVRKPLEYRHKALKEVIIDFDQLDQYQQYFAVDDIYCCLGTTIKKAKNQKNMMKIDVDYPIKCAELGKQMGAKQFIVISAIGANSKSSIFYSRIKGILEEKLEALSFEALLILQPSLLLGEREEFRFGEKLSSFILPLLHPLMAGPLKKYKGIHAEKVASTMYKIAQMDQKGVVVLSSDKIEALAEV</sequence>
<reference evidence="2 3" key="1">
    <citation type="journal article" date="2003" name="Int. J. Syst. Evol. Microbiol.">
        <title>Bacillus nealsonii sp. nov., isolated from a spacecraft-assembly facility, whose spores are gamma-radiation resistant.</title>
        <authorList>
            <person name="Venkateswaran K."/>
            <person name="Kempf M."/>
            <person name="Chen F."/>
            <person name="Satomi M."/>
            <person name="Nicholson W."/>
            <person name="Kern R."/>
        </authorList>
    </citation>
    <scope>NUCLEOTIDE SEQUENCE [LARGE SCALE GENOMIC DNA]</scope>
    <source>
        <strain evidence="2 3">FO-92</strain>
    </source>
</reference>
<protein>
    <submittedName>
        <fullName evidence="2">Oxidoreductase</fullName>
    </submittedName>
</protein>
<keyword evidence="3" id="KW-1185">Reference proteome</keyword>
<comment type="caution">
    <text evidence="2">The sequence shown here is derived from an EMBL/GenBank/DDBJ whole genome shotgun (WGS) entry which is preliminary data.</text>
</comment>
<dbReference type="InterPro" id="IPR016040">
    <property type="entry name" value="NAD(P)-bd_dom"/>
</dbReference>
<dbReference type="PANTHER" id="PTHR14097:SF7">
    <property type="entry name" value="OXIDOREDUCTASE HTATIP2"/>
    <property type="match status" value="1"/>
</dbReference>
<name>A0A2N0YZB1_9BACI</name>
<proteinExistence type="predicted"/>
<dbReference type="AlphaFoldDB" id="A0A2N0YZB1"/>
<gene>
    <name evidence="2" type="ORF">CWS01_16535</name>
</gene>
<dbReference type="PANTHER" id="PTHR14097">
    <property type="entry name" value="OXIDOREDUCTASE HTATIP2"/>
    <property type="match status" value="1"/>
</dbReference>
<dbReference type="EMBL" id="PISE01000040">
    <property type="protein sequence ID" value="PKG22592.1"/>
    <property type="molecule type" value="Genomic_DNA"/>
</dbReference>
<dbReference type="Proteomes" id="UP000233375">
    <property type="component" value="Unassembled WGS sequence"/>
</dbReference>
<evidence type="ECO:0000259" key="1">
    <source>
        <dbReference type="Pfam" id="PF13460"/>
    </source>
</evidence>
<dbReference type="SUPFAM" id="SSF51735">
    <property type="entry name" value="NAD(P)-binding Rossmann-fold domains"/>
    <property type="match status" value="1"/>
</dbReference>
<organism evidence="2 3">
    <name type="scientific">Niallia nealsonii</name>
    <dbReference type="NCBI Taxonomy" id="115979"/>
    <lineage>
        <taxon>Bacteria</taxon>
        <taxon>Bacillati</taxon>
        <taxon>Bacillota</taxon>
        <taxon>Bacilli</taxon>
        <taxon>Bacillales</taxon>
        <taxon>Bacillaceae</taxon>
        <taxon>Niallia</taxon>
    </lineage>
</organism>
<evidence type="ECO:0000313" key="2">
    <source>
        <dbReference type="EMBL" id="PKG22592.1"/>
    </source>
</evidence>
<feature type="domain" description="NAD(P)-binding" evidence="1">
    <location>
        <begin position="10"/>
        <end position="138"/>
    </location>
</feature>
<dbReference type="Pfam" id="PF13460">
    <property type="entry name" value="NAD_binding_10"/>
    <property type="match status" value="1"/>
</dbReference>
<dbReference type="InterPro" id="IPR036291">
    <property type="entry name" value="NAD(P)-bd_dom_sf"/>
</dbReference>